<dbReference type="PANTHER" id="PTHR18929">
    <property type="entry name" value="PROTEIN DISULFIDE ISOMERASE"/>
    <property type="match status" value="1"/>
</dbReference>
<dbReference type="Proteomes" id="UP000000600">
    <property type="component" value="Unassembled WGS sequence"/>
</dbReference>
<dbReference type="OrthoDB" id="72053at2759"/>
<dbReference type="SUPFAM" id="SSF52833">
    <property type="entry name" value="Thioredoxin-like"/>
    <property type="match status" value="3"/>
</dbReference>
<dbReference type="CDD" id="cd02961">
    <property type="entry name" value="PDI_a_family"/>
    <property type="match status" value="2"/>
</dbReference>
<name>A0CJP9_PARTE</name>
<reference evidence="4 5" key="1">
    <citation type="journal article" date="2006" name="Nature">
        <title>Global trends of whole-genome duplications revealed by the ciliate Paramecium tetraurelia.</title>
        <authorList>
            <consortium name="Genoscope"/>
            <person name="Aury J.-M."/>
            <person name="Jaillon O."/>
            <person name="Duret L."/>
            <person name="Noel B."/>
            <person name="Jubin C."/>
            <person name="Porcel B.M."/>
            <person name="Segurens B."/>
            <person name="Daubin V."/>
            <person name="Anthouard V."/>
            <person name="Aiach N."/>
            <person name="Arnaiz O."/>
            <person name="Billaut A."/>
            <person name="Beisson J."/>
            <person name="Blanc I."/>
            <person name="Bouhouche K."/>
            <person name="Camara F."/>
            <person name="Duharcourt S."/>
            <person name="Guigo R."/>
            <person name="Gogendeau D."/>
            <person name="Katinka M."/>
            <person name="Keller A.-M."/>
            <person name="Kissmehl R."/>
            <person name="Klotz C."/>
            <person name="Koll F."/>
            <person name="Le Moue A."/>
            <person name="Lepere C."/>
            <person name="Malinsky S."/>
            <person name="Nowacki M."/>
            <person name="Nowak J.K."/>
            <person name="Plattner H."/>
            <person name="Poulain J."/>
            <person name="Ruiz F."/>
            <person name="Serrano V."/>
            <person name="Zagulski M."/>
            <person name="Dessen P."/>
            <person name="Betermier M."/>
            <person name="Weissenbach J."/>
            <person name="Scarpelli C."/>
            <person name="Schachter V."/>
            <person name="Sperling L."/>
            <person name="Meyer E."/>
            <person name="Cohen J."/>
            <person name="Wincker P."/>
        </authorList>
    </citation>
    <scope>NUCLEOTIDE SEQUENCE [LARGE SCALE GENOMIC DNA]</scope>
    <source>
        <strain evidence="4 5">Stock d4-2</strain>
    </source>
</reference>
<dbReference type="OMA" id="RWIHEAH"/>
<dbReference type="GO" id="GO:0006457">
    <property type="term" value="P:protein folding"/>
    <property type="evidence" value="ECO:0000318"/>
    <property type="project" value="GO_Central"/>
</dbReference>
<dbReference type="GO" id="GO:0003756">
    <property type="term" value="F:protein disulfide isomerase activity"/>
    <property type="evidence" value="ECO:0000318"/>
    <property type="project" value="GO_Central"/>
</dbReference>
<gene>
    <name evidence="4" type="ORF">GSPATT00000728001</name>
</gene>
<dbReference type="RefSeq" id="XP_001438413.1">
    <property type="nucleotide sequence ID" value="XM_001438376.1"/>
</dbReference>
<dbReference type="eggNOG" id="KOG0190">
    <property type="taxonomic scope" value="Eukaryota"/>
</dbReference>
<comment type="similarity">
    <text evidence="1">Belongs to the protein disulfide isomerase family.</text>
</comment>
<dbReference type="GO" id="GO:0034976">
    <property type="term" value="P:response to endoplasmic reticulum stress"/>
    <property type="evidence" value="ECO:0000318"/>
    <property type="project" value="GO_Central"/>
</dbReference>
<organism evidence="4 5">
    <name type="scientific">Paramecium tetraurelia</name>
    <dbReference type="NCBI Taxonomy" id="5888"/>
    <lineage>
        <taxon>Eukaryota</taxon>
        <taxon>Sar</taxon>
        <taxon>Alveolata</taxon>
        <taxon>Ciliophora</taxon>
        <taxon>Intramacronucleata</taxon>
        <taxon>Oligohymenophorea</taxon>
        <taxon>Peniculida</taxon>
        <taxon>Parameciidae</taxon>
        <taxon>Paramecium</taxon>
    </lineage>
</organism>
<feature type="chain" id="PRO_5002623661" description="Thioredoxin domain-containing protein" evidence="2">
    <location>
        <begin position="18"/>
        <end position="439"/>
    </location>
</feature>
<proteinExistence type="inferred from homology"/>
<feature type="domain" description="Thioredoxin" evidence="3">
    <location>
        <begin position="310"/>
        <end position="432"/>
    </location>
</feature>
<sequence length="439" mass="52087">MHYVYFILLVVLASCKMTNITNLEKWVQNQNYTMIFFTRDDCNHCQRLDEELEKASQLINVGTPGSIGIPVARIKNYELNRYPVLRLYVKGLYTEHSGEWSAKQLEEWADLRALSYISDSDSEPTIRWIHEAHNISVLVFNEKFKQELKWLKTLKHHIHFTYTTLPNARSILNVGEETTLVMFTEKGINRYDYDGEITYEKVFKFVEDHEEKYYQEFTQDAIETAFYQPKKPILFIFDEKDYRDLAKIHQKEINTILVKLDQVTDRLLNYLGIKGIQRPLAVIYDQNHSQKKYRTQFADLGDLRKFVNNFLNNKLEPYYKSQPTVKNENWEKQILTVVGDDLPKHDNIFIYFYSSWCKVCQEFTPKFEQLFKKYRGQKAFGMFDASENEVKDQFIKEVPMVRWYNAQTRQVVTFDGPLTLEALSEFIDKQGKKQVSDDL</sequence>
<evidence type="ECO:0000256" key="1">
    <source>
        <dbReference type="ARBA" id="ARBA00006347"/>
    </source>
</evidence>
<dbReference type="AlphaFoldDB" id="A0CJP9"/>
<dbReference type="Pfam" id="PF00085">
    <property type="entry name" value="Thioredoxin"/>
    <property type="match status" value="1"/>
</dbReference>
<dbReference type="GO" id="GO:0005783">
    <property type="term" value="C:endoplasmic reticulum"/>
    <property type="evidence" value="ECO:0000318"/>
    <property type="project" value="GO_Central"/>
</dbReference>
<evidence type="ECO:0000313" key="5">
    <source>
        <dbReference type="Proteomes" id="UP000000600"/>
    </source>
</evidence>
<dbReference type="PANTHER" id="PTHR18929:SF246">
    <property type="entry name" value="PROTEIN DISULFIDE ISOMERASE-LIKE 1-4"/>
    <property type="match status" value="1"/>
</dbReference>
<dbReference type="EMBL" id="CT868096">
    <property type="protein sequence ID" value="CAK71016.1"/>
    <property type="molecule type" value="Genomic_DNA"/>
</dbReference>
<accession>A0CJP9</accession>
<dbReference type="Gene3D" id="3.40.30.10">
    <property type="entry name" value="Glutaredoxin"/>
    <property type="match status" value="3"/>
</dbReference>
<dbReference type="InterPro" id="IPR013766">
    <property type="entry name" value="Thioredoxin_domain"/>
</dbReference>
<protein>
    <recommendedName>
        <fullName evidence="3">Thioredoxin domain-containing protein</fullName>
    </recommendedName>
</protein>
<keyword evidence="5" id="KW-1185">Reference proteome</keyword>
<dbReference type="FunFam" id="3.40.30.10:FF:000860">
    <property type="entry name" value="Uncharacterized protein"/>
    <property type="match status" value="1"/>
</dbReference>
<keyword evidence="2" id="KW-0732">Signal</keyword>
<dbReference type="InParanoid" id="A0CJP9"/>
<dbReference type="HOGENOM" id="CLU_624807_0_0_1"/>
<evidence type="ECO:0000313" key="4">
    <source>
        <dbReference type="EMBL" id="CAK71016.1"/>
    </source>
</evidence>
<evidence type="ECO:0000259" key="3">
    <source>
        <dbReference type="PROSITE" id="PS51352"/>
    </source>
</evidence>
<dbReference type="STRING" id="5888.A0CJP9"/>
<dbReference type="InterPro" id="IPR036249">
    <property type="entry name" value="Thioredoxin-like_sf"/>
</dbReference>
<dbReference type="GeneID" id="5024198"/>
<evidence type="ECO:0000256" key="2">
    <source>
        <dbReference type="SAM" id="SignalP"/>
    </source>
</evidence>
<dbReference type="KEGG" id="ptm:GSPATT00000728001"/>
<dbReference type="PROSITE" id="PS51352">
    <property type="entry name" value="THIOREDOXIN_2"/>
    <property type="match status" value="1"/>
</dbReference>
<dbReference type="Pfam" id="PF13848">
    <property type="entry name" value="Thioredoxin_6"/>
    <property type="match status" value="1"/>
</dbReference>
<feature type="signal peptide" evidence="2">
    <location>
        <begin position="1"/>
        <end position="17"/>
    </location>
</feature>